<protein>
    <submittedName>
        <fullName evidence="3">Uncharacterized protein</fullName>
    </submittedName>
</protein>
<dbReference type="AlphaFoldDB" id="A0A451BFA5"/>
<sequence length="243" mass="27684">MLADSPPINARVGSFEPEVHLPRTARYALLDFIADELPRWRDHPGREPEIAEVALTSQLRRHLNSAARISTAWNWIRFIQFGTEDPDETKPGRTIDLTSEPCGVVLFIEGRRHTQFDTLLPIECKRLPTPKGKDRDKREYVVSAKGSTGGIQRFKFGHHGAAHRVAGMIAYVQERTSDHWLKQVNGWIGELAKETDSGWSASDTLQTLKDYPAAEVVCRLCSRHKRQNGREAIDLRHLWIKMD</sequence>
<evidence type="ECO:0000313" key="3">
    <source>
        <dbReference type="EMBL" id="VFK76960.1"/>
    </source>
</evidence>
<evidence type="ECO:0000313" key="2">
    <source>
        <dbReference type="EMBL" id="VFK34712.1"/>
    </source>
</evidence>
<evidence type="ECO:0000313" key="1">
    <source>
        <dbReference type="EMBL" id="VFK31357.1"/>
    </source>
</evidence>
<accession>A0A451BFA5</accession>
<name>A0A451BFA5_9GAMM</name>
<reference evidence="3" key="1">
    <citation type="submission" date="2019-02" db="EMBL/GenBank/DDBJ databases">
        <authorList>
            <person name="Gruber-Vodicka R. H."/>
            <person name="Seah K. B. B."/>
        </authorList>
    </citation>
    <scope>NUCLEOTIDE SEQUENCE</scope>
    <source>
        <strain evidence="1">BECK_BZ197</strain>
        <strain evidence="3">BECK_BZ198</strain>
        <strain evidence="2">BECK_BZ199</strain>
    </source>
</reference>
<organism evidence="3">
    <name type="scientific">Candidatus Kentrum sp. MB</name>
    <dbReference type="NCBI Taxonomy" id="2138164"/>
    <lineage>
        <taxon>Bacteria</taxon>
        <taxon>Pseudomonadati</taxon>
        <taxon>Pseudomonadota</taxon>
        <taxon>Gammaproteobacteria</taxon>
        <taxon>Candidatus Kentrum</taxon>
    </lineage>
</organism>
<gene>
    <name evidence="1" type="ORF">BECKMB1821G_GA0114241_10829</name>
    <name evidence="3" type="ORF">BECKMB1821H_GA0114242_10868</name>
    <name evidence="2" type="ORF">BECKMB1821I_GA0114274_10819</name>
</gene>
<dbReference type="EMBL" id="CAADGH010000086">
    <property type="protein sequence ID" value="VFK76960.1"/>
    <property type="molecule type" value="Genomic_DNA"/>
</dbReference>
<dbReference type="EMBL" id="CAADFQ010000081">
    <property type="protein sequence ID" value="VFK34712.1"/>
    <property type="molecule type" value="Genomic_DNA"/>
</dbReference>
<dbReference type="EMBL" id="CAADFO010000082">
    <property type="protein sequence ID" value="VFK31357.1"/>
    <property type="molecule type" value="Genomic_DNA"/>
</dbReference>
<proteinExistence type="predicted"/>